<dbReference type="AlphaFoldDB" id="A0A2G5TQ99"/>
<dbReference type="InterPro" id="IPR012877">
    <property type="entry name" value="Dhs-27"/>
</dbReference>
<dbReference type="EMBL" id="PDUG01000005">
    <property type="protein sequence ID" value="PIC29408.1"/>
    <property type="molecule type" value="Genomic_DNA"/>
</dbReference>
<dbReference type="OrthoDB" id="8250698at2759"/>
<dbReference type="InterPro" id="IPR011009">
    <property type="entry name" value="Kinase-like_dom_sf"/>
</dbReference>
<keyword evidence="3" id="KW-1185">Reference proteome</keyword>
<gene>
    <name evidence="2" type="primary">Cnig_chr_V.g20989</name>
    <name evidence="2" type="ORF">B9Z55_020989</name>
</gene>
<evidence type="ECO:0000259" key="1">
    <source>
        <dbReference type="SMART" id="SM00587"/>
    </source>
</evidence>
<comment type="caution">
    <text evidence="2">The sequence shown here is derived from an EMBL/GenBank/DDBJ whole genome shotgun (WGS) entry which is preliminary data.</text>
</comment>
<accession>A0A2G5TQ99</accession>
<dbReference type="PANTHER" id="PTHR23020">
    <property type="entry name" value="UNCHARACTERIZED NUCLEAR HORMONE RECEPTOR-RELATED"/>
    <property type="match status" value="1"/>
</dbReference>
<evidence type="ECO:0000313" key="3">
    <source>
        <dbReference type="Proteomes" id="UP000230233"/>
    </source>
</evidence>
<dbReference type="PANTHER" id="PTHR23020:SF7">
    <property type="entry name" value="CHK DOMAIN-CONTAINING PROTEIN-RELATED"/>
    <property type="match status" value="1"/>
</dbReference>
<feature type="domain" description="CHK kinase-like" evidence="1">
    <location>
        <begin position="149"/>
        <end position="340"/>
    </location>
</feature>
<dbReference type="SMART" id="SM00587">
    <property type="entry name" value="CHK"/>
    <property type="match status" value="1"/>
</dbReference>
<reference evidence="3" key="1">
    <citation type="submission" date="2017-10" db="EMBL/GenBank/DDBJ databases">
        <title>Rapid genome shrinkage in a self-fertile nematode reveals novel sperm competition proteins.</title>
        <authorList>
            <person name="Yin D."/>
            <person name="Schwarz E.M."/>
            <person name="Thomas C.G."/>
            <person name="Felde R.L."/>
            <person name="Korf I.F."/>
            <person name="Cutter A.D."/>
            <person name="Schartner C.M."/>
            <person name="Ralston E.J."/>
            <person name="Meyer B.J."/>
            <person name="Haag E.S."/>
        </authorList>
    </citation>
    <scope>NUCLEOTIDE SEQUENCE [LARGE SCALE GENOMIC DNA]</scope>
    <source>
        <strain evidence="3">JU1422</strain>
    </source>
</reference>
<sequence length="415" mass="47675">MSLYKPASGLLETHVTWQDVEEEMQKALGTHAVFGPNKKETNIGDMKGFMSRIALIDPDWQGREENEKLPEKFIVKISSQVAHIKSASLFGAEEYDEAKLEMLSAFTRKVHNQEVEAYRHLMKFNHPDIPYTKVYALKSFSNETDLKAYIICDFVSNVHTMGMHQSISANDITQLIRGVATFSALSQNFTEEEFNKFSGPEMMENVFAQFFSDEILDKMVGSLDAIFGVEHKDLLEKVVPIFRYYKTLLKNLTHIQENPGFKLVLNHNDLWQANVLHSLKNDGKSLKLEAIIDWQGVGRAAAGSDMARVLTFCLNTQDRREKGQELLKLYYETFIKVYGEEYFTMEELNDSYNIHFPLMAMVVVPIIMLFLNSQETGEEKEKYREENIVKLVAIMEDVIECHANNIAKFPTFMNV</sequence>
<dbReference type="SUPFAM" id="SSF56112">
    <property type="entry name" value="Protein kinase-like (PK-like)"/>
    <property type="match status" value="1"/>
</dbReference>
<dbReference type="Pfam" id="PF07914">
    <property type="entry name" value="DUF1679"/>
    <property type="match status" value="1"/>
</dbReference>
<protein>
    <recommendedName>
        <fullName evidence="1">CHK kinase-like domain-containing protein</fullName>
    </recommendedName>
</protein>
<dbReference type="InterPro" id="IPR052961">
    <property type="entry name" value="Oxido-Kinase-like_Enzymes"/>
</dbReference>
<dbReference type="Gene3D" id="3.90.1200.10">
    <property type="match status" value="1"/>
</dbReference>
<evidence type="ECO:0000313" key="2">
    <source>
        <dbReference type="EMBL" id="PIC29408.1"/>
    </source>
</evidence>
<name>A0A2G5TQ99_9PELO</name>
<dbReference type="Proteomes" id="UP000230233">
    <property type="component" value="Chromosome V"/>
</dbReference>
<organism evidence="2 3">
    <name type="scientific">Caenorhabditis nigoni</name>
    <dbReference type="NCBI Taxonomy" id="1611254"/>
    <lineage>
        <taxon>Eukaryota</taxon>
        <taxon>Metazoa</taxon>
        <taxon>Ecdysozoa</taxon>
        <taxon>Nematoda</taxon>
        <taxon>Chromadorea</taxon>
        <taxon>Rhabditida</taxon>
        <taxon>Rhabditina</taxon>
        <taxon>Rhabditomorpha</taxon>
        <taxon>Rhabditoidea</taxon>
        <taxon>Rhabditidae</taxon>
        <taxon>Peloderinae</taxon>
        <taxon>Caenorhabditis</taxon>
    </lineage>
</organism>
<dbReference type="InterPro" id="IPR015897">
    <property type="entry name" value="CHK_kinase-like"/>
</dbReference>
<proteinExistence type="predicted"/>
<dbReference type="STRING" id="1611254.A0A2G5TQ99"/>